<feature type="region of interest" description="Disordered" evidence="1">
    <location>
        <begin position="1"/>
        <end position="21"/>
    </location>
</feature>
<name>A0A4S9E6C5_AURPU</name>
<sequence>MDLFPAASSESTVSPETLRSDLPSRLATEQHGAQNEHMVGTLEAGPYRMGPELLARSQFAQLISDCHSTDDQPVKLSKPTASTTTKKTKPLYNGQLQECRERDTIYKKNRHFIDHPIPNARNRKRLHYLLHQNDCARNPCLQWSRQELMIALTQCKIPSPEQGEGSRFKCRAALEKAIRGSQSAKSLLLHLPKEIRTMVYKLALWQDTEEPIDVFKDSRIWPALSGVSRQARQESTEVFLRTNCFRLHTEPDNGHPILASSMRPEIKDWDSKLDYAAMDDLLRLVQQATLSPGARRVDSKFAPPERSKEQITYENYLWTRHRHEISAKERAIQETFERNFLECVRRPSICREELKLSSLSYTQDFGIVTQLYPGRRSTQRLARALRQDDCSNNPYLKWSRRDILSALQNRQIAISEADSESRWKCRLALELADKTATFHFLELPKEVRMLVYEQALLHQGVFKPDSHTPPALLQINQQVRQESREIFFSINCFRLRTRRCIIRRSDKTAKTHQTVRLHPYDLEWLQMIGSENVVRLRRLSFITRLGINGGKGIQLDLAIPDVSRWARPVKCVCRERQTKAPWTVGQQIEKSDKKKWLDSCCSNPEILILYTKALEEEIRTRDSAHMAMNGFGERYGKGKSVKPTIEGLELLGGCIMRNFGRKEWIWSHCRD</sequence>
<protein>
    <submittedName>
        <fullName evidence="2">Uncharacterized protein</fullName>
    </submittedName>
</protein>
<dbReference type="AlphaFoldDB" id="A0A4S9E6C5"/>
<evidence type="ECO:0000313" key="2">
    <source>
        <dbReference type="EMBL" id="THX29552.1"/>
    </source>
</evidence>
<dbReference type="Proteomes" id="UP000308953">
    <property type="component" value="Unassembled WGS sequence"/>
</dbReference>
<reference evidence="2 3" key="1">
    <citation type="submission" date="2018-10" db="EMBL/GenBank/DDBJ databases">
        <title>Fifty Aureobasidium pullulans genomes reveal a recombining polyextremotolerant generalist.</title>
        <authorList>
            <person name="Gostincar C."/>
            <person name="Turk M."/>
            <person name="Zajc J."/>
            <person name="Gunde-Cimerman N."/>
        </authorList>
    </citation>
    <scope>NUCLEOTIDE SEQUENCE [LARGE SCALE GENOMIC DNA]</scope>
    <source>
        <strain evidence="2 3">EXF-9785</strain>
    </source>
</reference>
<dbReference type="PANTHER" id="PTHR42085:SF2">
    <property type="entry name" value="F-BOX DOMAIN-CONTAINING PROTEIN"/>
    <property type="match status" value="1"/>
</dbReference>
<dbReference type="PANTHER" id="PTHR42085">
    <property type="entry name" value="F-BOX DOMAIN-CONTAINING PROTEIN"/>
    <property type="match status" value="1"/>
</dbReference>
<dbReference type="InterPro" id="IPR038883">
    <property type="entry name" value="AN11006-like"/>
</dbReference>
<proteinExistence type="predicted"/>
<evidence type="ECO:0000313" key="3">
    <source>
        <dbReference type="Proteomes" id="UP000308953"/>
    </source>
</evidence>
<evidence type="ECO:0000256" key="1">
    <source>
        <dbReference type="SAM" id="MobiDB-lite"/>
    </source>
</evidence>
<organism evidence="2 3">
    <name type="scientific">Aureobasidium pullulans</name>
    <name type="common">Black yeast</name>
    <name type="synonym">Pullularia pullulans</name>
    <dbReference type="NCBI Taxonomy" id="5580"/>
    <lineage>
        <taxon>Eukaryota</taxon>
        <taxon>Fungi</taxon>
        <taxon>Dikarya</taxon>
        <taxon>Ascomycota</taxon>
        <taxon>Pezizomycotina</taxon>
        <taxon>Dothideomycetes</taxon>
        <taxon>Dothideomycetidae</taxon>
        <taxon>Dothideales</taxon>
        <taxon>Saccotheciaceae</taxon>
        <taxon>Aureobasidium</taxon>
    </lineage>
</organism>
<dbReference type="EMBL" id="QZAV01000331">
    <property type="protein sequence ID" value="THX29552.1"/>
    <property type="molecule type" value="Genomic_DNA"/>
</dbReference>
<comment type="caution">
    <text evidence="2">The sequence shown here is derived from an EMBL/GenBank/DDBJ whole genome shotgun (WGS) entry which is preliminary data.</text>
</comment>
<accession>A0A4S9E6C5</accession>
<feature type="compositionally biased region" description="Polar residues" evidence="1">
    <location>
        <begin position="8"/>
        <end position="17"/>
    </location>
</feature>
<gene>
    <name evidence="2" type="ORF">D6D10_08898</name>
</gene>